<dbReference type="GO" id="GO:0003995">
    <property type="term" value="F:acyl-CoA dehydrogenase activity"/>
    <property type="evidence" value="ECO:0007669"/>
    <property type="project" value="TreeGrafter"/>
</dbReference>
<dbReference type="InterPro" id="IPR009075">
    <property type="entry name" value="AcylCo_DH/oxidase_C"/>
</dbReference>
<keyword evidence="2" id="KW-0274">FAD</keyword>
<reference evidence="5 6" key="1">
    <citation type="submission" date="2017-11" db="EMBL/GenBank/DDBJ databases">
        <title>Evolution of Phototrophy in the Chloroflexi Phylum Driven by Horizontal Gene Transfer.</title>
        <authorList>
            <person name="Ward L.M."/>
            <person name="Hemp J."/>
            <person name="Shih P.M."/>
            <person name="Mcglynn S.E."/>
            <person name="Fischer W."/>
        </authorList>
    </citation>
    <scope>NUCLEOTIDE SEQUENCE [LARGE SCALE GENOMIC DNA]</scope>
    <source>
        <strain evidence="5">JP3_7</strain>
    </source>
</reference>
<gene>
    <name evidence="5" type="ORF">CUN48_18330</name>
</gene>
<dbReference type="Gene3D" id="1.20.140.10">
    <property type="entry name" value="Butyryl-CoA Dehydrogenase, subunit A, domain 3"/>
    <property type="match status" value="1"/>
</dbReference>
<dbReference type="Pfam" id="PF00441">
    <property type="entry name" value="Acyl-CoA_dh_1"/>
    <property type="match status" value="1"/>
</dbReference>
<feature type="non-terminal residue" evidence="5">
    <location>
        <position position="1"/>
    </location>
</feature>
<dbReference type="PANTHER" id="PTHR43884:SF20">
    <property type="entry name" value="ACYL-COA DEHYDROGENASE FADE28"/>
    <property type="match status" value="1"/>
</dbReference>
<feature type="non-terminal residue" evidence="5">
    <location>
        <position position="133"/>
    </location>
</feature>
<keyword evidence="3" id="KW-0560">Oxidoreductase</keyword>
<dbReference type="SUPFAM" id="SSF47203">
    <property type="entry name" value="Acyl-CoA dehydrogenase C-terminal domain-like"/>
    <property type="match status" value="1"/>
</dbReference>
<sequence length="133" mass="15149">GALQRAIDAGCILIAADAFGGSRRCLEMAVNYAQTREQFGQVIGAFQAVKHQLANMACELEPALSFWWYAAHAYDHIRHQAERHAAMAKAYLTDIYDRVTRDATELHGGIGFTWEFDLHLWFRRAIFDRGFWG</sequence>
<dbReference type="EMBL" id="PGTN01000984">
    <property type="protein sequence ID" value="PJF45548.1"/>
    <property type="molecule type" value="Genomic_DNA"/>
</dbReference>
<accession>A0A2M8Q6W5</accession>
<feature type="domain" description="Acyl-CoA dehydrogenase/oxidase C-terminal" evidence="4">
    <location>
        <begin position="4"/>
        <end position="127"/>
    </location>
</feature>
<keyword evidence="1" id="KW-0285">Flavoprotein</keyword>
<protein>
    <submittedName>
        <fullName evidence="5">Acyl-CoA dehydrogenase</fullName>
    </submittedName>
</protein>
<evidence type="ECO:0000256" key="1">
    <source>
        <dbReference type="ARBA" id="ARBA00022630"/>
    </source>
</evidence>
<evidence type="ECO:0000256" key="2">
    <source>
        <dbReference type="ARBA" id="ARBA00022827"/>
    </source>
</evidence>
<dbReference type="Proteomes" id="UP000230790">
    <property type="component" value="Unassembled WGS sequence"/>
</dbReference>
<evidence type="ECO:0000256" key="3">
    <source>
        <dbReference type="ARBA" id="ARBA00023002"/>
    </source>
</evidence>
<evidence type="ECO:0000313" key="6">
    <source>
        <dbReference type="Proteomes" id="UP000230790"/>
    </source>
</evidence>
<organism evidence="5 6">
    <name type="scientific">Candidatus Thermofonsia Clade 3 bacterium</name>
    <dbReference type="NCBI Taxonomy" id="2364212"/>
    <lineage>
        <taxon>Bacteria</taxon>
        <taxon>Bacillati</taxon>
        <taxon>Chloroflexota</taxon>
        <taxon>Candidatus Thermofontia</taxon>
        <taxon>Candidatus Thermofonsia Clade 3</taxon>
    </lineage>
</organism>
<evidence type="ECO:0000313" key="5">
    <source>
        <dbReference type="EMBL" id="PJF45548.1"/>
    </source>
</evidence>
<evidence type="ECO:0000259" key="4">
    <source>
        <dbReference type="Pfam" id="PF00441"/>
    </source>
</evidence>
<proteinExistence type="predicted"/>
<dbReference type="AlphaFoldDB" id="A0A2M8Q6W5"/>
<name>A0A2M8Q6W5_9CHLR</name>
<dbReference type="InterPro" id="IPR036250">
    <property type="entry name" value="AcylCo_DH-like_C"/>
</dbReference>
<comment type="caution">
    <text evidence="5">The sequence shown here is derived from an EMBL/GenBank/DDBJ whole genome shotgun (WGS) entry which is preliminary data.</text>
</comment>
<dbReference type="PANTHER" id="PTHR43884">
    <property type="entry name" value="ACYL-COA DEHYDROGENASE"/>
    <property type="match status" value="1"/>
</dbReference>